<evidence type="ECO:0000256" key="2">
    <source>
        <dbReference type="ARBA" id="ARBA00009539"/>
    </source>
</evidence>
<dbReference type="KEGG" id="same:SAMCFNEI73_Ch2404"/>
<comment type="similarity">
    <text evidence="2 8 9">Belongs to the dihydrofolate reductase family.</text>
</comment>
<dbReference type="GO" id="GO:0070401">
    <property type="term" value="F:NADP+ binding"/>
    <property type="evidence" value="ECO:0007669"/>
    <property type="project" value="UniProtKB-ARBA"/>
</dbReference>
<dbReference type="STRING" id="194963.SAMCFNEI73_Ch2404"/>
<evidence type="ECO:0000256" key="3">
    <source>
        <dbReference type="ARBA" id="ARBA00012856"/>
    </source>
</evidence>
<dbReference type="Proteomes" id="UP000295043">
    <property type="component" value="Unassembled WGS sequence"/>
</dbReference>
<dbReference type="AlphaFoldDB" id="A0A1L3LNT3"/>
<comment type="function">
    <text evidence="7 8">Key enzyme in folate metabolism. Catalyzes an essential reaction for de novo glycine and purine synthesis, and for DNA precursor synthesis.</text>
</comment>
<dbReference type="UniPathway" id="UPA00077">
    <property type="reaction ID" value="UER00158"/>
</dbReference>
<dbReference type="InterPro" id="IPR001796">
    <property type="entry name" value="DHFR_dom"/>
</dbReference>
<dbReference type="PROSITE" id="PS00075">
    <property type="entry name" value="DHFR_1"/>
    <property type="match status" value="1"/>
</dbReference>
<dbReference type="GO" id="GO:0004146">
    <property type="term" value="F:dihydrofolate reductase activity"/>
    <property type="evidence" value="ECO:0007669"/>
    <property type="project" value="UniProtKB-EC"/>
</dbReference>
<dbReference type="Proteomes" id="UP000182306">
    <property type="component" value="Chromosome"/>
</dbReference>
<protein>
    <recommendedName>
        <fullName evidence="3 8">Dihydrofolate reductase</fullName>
        <ecNumber evidence="3 8">1.5.1.3</ecNumber>
    </recommendedName>
</protein>
<evidence type="ECO:0000256" key="8">
    <source>
        <dbReference type="PIRNR" id="PIRNR000194"/>
    </source>
</evidence>
<dbReference type="GO" id="GO:0005829">
    <property type="term" value="C:cytosol"/>
    <property type="evidence" value="ECO:0007669"/>
    <property type="project" value="TreeGrafter"/>
</dbReference>
<organism evidence="11 13">
    <name type="scientific">Sinorhizobium americanum</name>
    <dbReference type="NCBI Taxonomy" id="194963"/>
    <lineage>
        <taxon>Bacteria</taxon>
        <taxon>Pseudomonadati</taxon>
        <taxon>Pseudomonadota</taxon>
        <taxon>Alphaproteobacteria</taxon>
        <taxon>Hyphomicrobiales</taxon>
        <taxon>Rhizobiaceae</taxon>
        <taxon>Sinorhizobium/Ensifer group</taxon>
        <taxon>Sinorhizobium</taxon>
    </lineage>
</organism>
<evidence type="ECO:0000256" key="5">
    <source>
        <dbReference type="ARBA" id="ARBA00022857"/>
    </source>
</evidence>
<dbReference type="Pfam" id="PF00186">
    <property type="entry name" value="DHFR_1"/>
    <property type="match status" value="1"/>
</dbReference>
<dbReference type="InterPro" id="IPR024072">
    <property type="entry name" value="DHFR-like_dom_sf"/>
</dbReference>
<keyword evidence="13" id="KW-1185">Reference proteome</keyword>
<reference evidence="12 14" key="2">
    <citation type="submission" date="2019-03" db="EMBL/GenBank/DDBJ databases">
        <title>Genomic Encyclopedia of Type Strains, Phase IV (KMG-V): Genome sequencing to study the core and pangenomes of soil and plant-associated prokaryotes.</title>
        <authorList>
            <person name="Whitman W."/>
        </authorList>
    </citation>
    <scope>NUCLEOTIDE SEQUENCE [LARGE SCALE GENOMIC DNA]</scope>
    <source>
        <strain evidence="12 14">23C40</strain>
    </source>
</reference>
<dbReference type="EC" id="1.5.1.3" evidence="3 8"/>
<reference evidence="11 13" key="1">
    <citation type="submission" date="2015-10" db="EMBL/GenBank/DDBJ databases">
        <title>Genomic differences between typical nodule nitrogen-fixing rhizobial strains and those coming from bean seeds.</title>
        <authorList>
            <person name="Peralta H."/>
            <person name="Aguilar-Vera A."/>
            <person name="Diaz R."/>
            <person name="Mora Y."/>
            <person name="Martinez-Batallar G."/>
            <person name="Salazar E."/>
            <person name="Vargas-Lagunas C."/>
            <person name="Encarnacion S."/>
            <person name="Girard L."/>
            <person name="Mora J."/>
        </authorList>
    </citation>
    <scope>NUCLEOTIDE SEQUENCE [LARGE SCALE GENOMIC DNA]</scope>
    <source>
        <strain evidence="11 13">CFNEI 73</strain>
    </source>
</reference>
<dbReference type="Gene3D" id="3.40.430.10">
    <property type="entry name" value="Dihydrofolate Reductase, subunit A"/>
    <property type="match status" value="1"/>
</dbReference>
<evidence type="ECO:0000256" key="1">
    <source>
        <dbReference type="ARBA" id="ARBA00004903"/>
    </source>
</evidence>
<dbReference type="PANTHER" id="PTHR48069:SF3">
    <property type="entry name" value="DIHYDROFOLATE REDUCTASE"/>
    <property type="match status" value="1"/>
</dbReference>
<accession>A0A1L3LNT3</accession>
<dbReference type="EMBL" id="CP013107">
    <property type="protein sequence ID" value="APG91683.1"/>
    <property type="molecule type" value="Genomic_DNA"/>
</dbReference>
<dbReference type="OrthoDB" id="9804315at2"/>
<comment type="catalytic activity">
    <reaction evidence="8">
        <text>(6S)-5,6,7,8-tetrahydrofolate + NADP(+) = 7,8-dihydrofolate + NADPH + H(+)</text>
        <dbReference type="Rhea" id="RHEA:15009"/>
        <dbReference type="ChEBI" id="CHEBI:15378"/>
        <dbReference type="ChEBI" id="CHEBI:57451"/>
        <dbReference type="ChEBI" id="CHEBI:57453"/>
        <dbReference type="ChEBI" id="CHEBI:57783"/>
        <dbReference type="ChEBI" id="CHEBI:58349"/>
        <dbReference type="EC" id="1.5.1.3"/>
    </reaction>
</comment>
<keyword evidence="4 8" id="KW-0554">One-carbon metabolism</keyword>
<evidence type="ECO:0000313" key="14">
    <source>
        <dbReference type="Proteomes" id="UP000295043"/>
    </source>
</evidence>
<evidence type="ECO:0000313" key="13">
    <source>
        <dbReference type="Proteomes" id="UP000182306"/>
    </source>
</evidence>
<evidence type="ECO:0000313" key="12">
    <source>
        <dbReference type="EMBL" id="TCN29781.1"/>
    </source>
</evidence>
<evidence type="ECO:0000256" key="7">
    <source>
        <dbReference type="ARBA" id="ARBA00025067"/>
    </source>
</evidence>
<dbReference type="GO" id="GO:0006730">
    <property type="term" value="P:one-carbon metabolic process"/>
    <property type="evidence" value="ECO:0007669"/>
    <property type="project" value="UniProtKB-KW"/>
</dbReference>
<evidence type="ECO:0000256" key="9">
    <source>
        <dbReference type="RuleBase" id="RU004474"/>
    </source>
</evidence>
<dbReference type="CDD" id="cd00209">
    <property type="entry name" value="DHFR"/>
    <property type="match status" value="1"/>
</dbReference>
<evidence type="ECO:0000259" key="10">
    <source>
        <dbReference type="PROSITE" id="PS51330"/>
    </source>
</evidence>
<dbReference type="SUPFAM" id="SSF53597">
    <property type="entry name" value="Dihydrofolate reductase-like"/>
    <property type="match status" value="1"/>
</dbReference>
<evidence type="ECO:0000256" key="6">
    <source>
        <dbReference type="ARBA" id="ARBA00023002"/>
    </source>
</evidence>
<sequence length="179" mass="19770">MTDRRPEPKIVIVVAVATNGVIGREGDLPWRLSTDLKRFKTLTIGKPVIMGRKTWASLGRPLPSRPNIVISRDPNFAAAGAEVASSLPAALEKARAHAAELGAEEICIIGGGEIYRQSIDLADVLHVTEVKAEVEGDTRFPPIDPQSFEKVFEEDLPRGEKDSHAMHFVTWRRRETLPK</sequence>
<dbReference type="EMBL" id="SLVU01000009">
    <property type="protein sequence ID" value="TCN29781.1"/>
    <property type="molecule type" value="Genomic_DNA"/>
</dbReference>
<evidence type="ECO:0000313" key="11">
    <source>
        <dbReference type="EMBL" id="APG91683.1"/>
    </source>
</evidence>
<dbReference type="RefSeq" id="WP_037386840.1">
    <property type="nucleotide sequence ID" value="NZ_CP013107.1"/>
</dbReference>
<dbReference type="PANTHER" id="PTHR48069">
    <property type="entry name" value="DIHYDROFOLATE REDUCTASE"/>
    <property type="match status" value="1"/>
</dbReference>
<dbReference type="FunFam" id="3.40.430.10:FF:000001">
    <property type="entry name" value="Dihydrofolate reductase"/>
    <property type="match status" value="1"/>
</dbReference>
<proteinExistence type="inferred from homology"/>
<dbReference type="PIRSF" id="PIRSF000194">
    <property type="entry name" value="DHFR"/>
    <property type="match status" value="1"/>
</dbReference>
<evidence type="ECO:0000256" key="4">
    <source>
        <dbReference type="ARBA" id="ARBA00022563"/>
    </source>
</evidence>
<feature type="domain" description="DHFR" evidence="10">
    <location>
        <begin position="9"/>
        <end position="173"/>
    </location>
</feature>
<dbReference type="GO" id="GO:0046452">
    <property type="term" value="P:dihydrofolate metabolic process"/>
    <property type="evidence" value="ECO:0007669"/>
    <property type="project" value="TreeGrafter"/>
</dbReference>
<dbReference type="GO" id="GO:0046655">
    <property type="term" value="P:folic acid metabolic process"/>
    <property type="evidence" value="ECO:0007669"/>
    <property type="project" value="TreeGrafter"/>
</dbReference>
<keyword evidence="5 8" id="KW-0521">NADP</keyword>
<name>A0A1L3LNT3_9HYPH</name>
<comment type="pathway">
    <text evidence="1 8">Cofactor biosynthesis; tetrahydrofolate biosynthesis; 5,6,7,8-tetrahydrofolate from 7,8-dihydrofolate: step 1/1.</text>
</comment>
<dbReference type="PROSITE" id="PS51330">
    <property type="entry name" value="DHFR_2"/>
    <property type="match status" value="1"/>
</dbReference>
<dbReference type="InterPro" id="IPR017925">
    <property type="entry name" value="DHFR_CS"/>
</dbReference>
<keyword evidence="6 8" id="KW-0560">Oxidoreductase</keyword>
<gene>
    <name evidence="11" type="primary">folA</name>
    <name evidence="12" type="ORF">EV184_10986</name>
    <name evidence="11" type="ORF">SAMCFNEI73_Ch2404</name>
</gene>
<dbReference type="GO" id="GO:0046654">
    <property type="term" value="P:tetrahydrofolate biosynthetic process"/>
    <property type="evidence" value="ECO:0007669"/>
    <property type="project" value="UniProtKB-UniPathway"/>
</dbReference>
<dbReference type="InterPro" id="IPR012259">
    <property type="entry name" value="DHFR"/>
</dbReference>
<dbReference type="PRINTS" id="PR00070">
    <property type="entry name" value="DHFR"/>
</dbReference>